<feature type="region of interest" description="Disordered" evidence="1">
    <location>
        <begin position="1"/>
        <end position="205"/>
    </location>
</feature>
<evidence type="ECO:0000256" key="1">
    <source>
        <dbReference type="SAM" id="MobiDB-lite"/>
    </source>
</evidence>
<feature type="compositionally biased region" description="Polar residues" evidence="1">
    <location>
        <begin position="182"/>
        <end position="192"/>
    </location>
</feature>
<protein>
    <submittedName>
        <fullName evidence="2">Calcium-binding EF hand family protein</fullName>
    </submittedName>
</protein>
<accession>A0A1D6PJD2</accession>
<evidence type="ECO:0000313" key="2">
    <source>
        <dbReference type="EMBL" id="AQL09431.1"/>
    </source>
</evidence>
<dbReference type="EMBL" id="CM000785">
    <property type="protein sequence ID" value="AQL09431.1"/>
    <property type="molecule type" value="Genomic_DNA"/>
</dbReference>
<organism evidence="2">
    <name type="scientific">Zea mays</name>
    <name type="common">Maize</name>
    <dbReference type="NCBI Taxonomy" id="4577"/>
    <lineage>
        <taxon>Eukaryota</taxon>
        <taxon>Viridiplantae</taxon>
        <taxon>Streptophyta</taxon>
        <taxon>Embryophyta</taxon>
        <taxon>Tracheophyta</taxon>
        <taxon>Spermatophyta</taxon>
        <taxon>Magnoliopsida</taxon>
        <taxon>Liliopsida</taxon>
        <taxon>Poales</taxon>
        <taxon>Poaceae</taxon>
        <taxon>PACMAD clade</taxon>
        <taxon>Panicoideae</taxon>
        <taxon>Andropogonodae</taxon>
        <taxon>Andropogoneae</taxon>
        <taxon>Tripsacinae</taxon>
        <taxon>Zea</taxon>
    </lineage>
</organism>
<proteinExistence type="predicted"/>
<sequence>MTGFSIVKDNGTIQENPISAENGKVPSLWDDGDDMSPVASSNGHIKEERRYSVGDQVAESEIAYDFGDESVRSPGSAGRSASGSPFKSSRFGMHDSSPSKRESYSDHGGSESVFGDKFGDETSWNFDDQDTDSVWGSTALNAEADQHGGSGTHNSFFGSEAGSPSGASVFGKKRSSFFDDSVPSTPAYTSGFSPKFGESRDDSSSYSFGKFDSFRSQDTGFFPQESGFSRFDSISSSKGEDVSGFDTGNSSRNFGRFDSFDDTDPFGSSGPFKASGSRSPPKF</sequence>
<dbReference type="AlphaFoldDB" id="A0A1D6PJD2"/>
<feature type="region of interest" description="Disordered" evidence="1">
    <location>
        <begin position="220"/>
        <end position="283"/>
    </location>
</feature>
<feature type="compositionally biased region" description="Basic and acidic residues" evidence="1">
    <location>
        <begin position="97"/>
        <end position="109"/>
    </location>
</feature>
<gene>
    <name evidence="2" type="ORF">ZEAMMB73_Zm00001d048338</name>
</gene>
<name>A0A1D6PJD2_MAIZE</name>
<reference evidence="2" key="1">
    <citation type="submission" date="2015-12" db="EMBL/GenBank/DDBJ databases">
        <title>Update maize B73 reference genome by single molecule sequencing technologies.</title>
        <authorList>
            <consortium name="Maize Genome Sequencing Project"/>
            <person name="Ware D."/>
        </authorList>
    </citation>
    <scope>NUCLEOTIDE SEQUENCE</scope>
    <source>
        <tissue evidence="2">Seedling</tissue>
    </source>
</reference>
<feature type="compositionally biased region" description="Polar residues" evidence="1">
    <location>
        <begin position="122"/>
        <end position="140"/>
    </location>
</feature>
<feature type="compositionally biased region" description="Low complexity" evidence="1">
    <location>
        <begin position="72"/>
        <end position="85"/>
    </location>
</feature>
<feature type="compositionally biased region" description="Low complexity" evidence="1">
    <location>
        <begin position="226"/>
        <end position="237"/>
    </location>
</feature>